<dbReference type="Proteomes" id="UP000663872">
    <property type="component" value="Unassembled WGS sequence"/>
</dbReference>
<dbReference type="Proteomes" id="UP000663851">
    <property type="component" value="Unassembled WGS sequence"/>
</dbReference>
<dbReference type="AlphaFoldDB" id="A0A820NVA4"/>
<evidence type="ECO:0000313" key="3">
    <source>
        <dbReference type="EMBL" id="CAF3445617.1"/>
    </source>
</evidence>
<dbReference type="EMBL" id="CAJOBR010003097">
    <property type="protein sequence ID" value="CAF4723057.1"/>
    <property type="molecule type" value="Genomic_DNA"/>
</dbReference>
<evidence type="ECO:0000259" key="1">
    <source>
        <dbReference type="Pfam" id="PF01926"/>
    </source>
</evidence>
<comment type="caution">
    <text evidence="4">The sequence shown here is derived from an EMBL/GenBank/DDBJ whole genome shotgun (WGS) entry which is preliminary data.</text>
</comment>
<evidence type="ECO:0000313" key="4">
    <source>
        <dbReference type="EMBL" id="CAF4394865.1"/>
    </source>
</evidence>
<dbReference type="EMBL" id="CAJNYT010002066">
    <property type="protein sequence ID" value="CAF3445617.1"/>
    <property type="molecule type" value="Genomic_DNA"/>
</dbReference>
<organism evidence="4 6">
    <name type="scientific">Rotaria socialis</name>
    <dbReference type="NCBI Taxonomy" id="392032"/>
    <lineage>
        <taxon>Eukaryota</taxon>
        <taxon>Metazoa</taxon>
        <taxon>Spiralia</taxon>
        <taxon>Gnathifera</taxon>
        <taxon>Rotifera</taxon>
        <taxon>Eurotatoria</taxon>
        <taxon>Bdelloidea</taxon>
        <taxon>Philodinida</taxon>
        <taxon>Philodinidae</taxon>
        <taxon>Rotaria</taxon>
    </lineage>
</organism>
<sequence>MMAQAIIKKYSVSKQLSYKANAIIMGRTGAGKTTLANKLCGTSHQSGAARGSVTQKLFQNDVNCGSFPFAIIDTPGTDSAKQSYKHAFLLRTGLTTTKVNAIFFIIKYDSRFDKIIEDYFQLELPVSKYVSKVIVMISHWDQSKNPELDYREILSSFEDDCPKVSNIIFMSEQCLNSQVADLMYSCLSNMPAESLVITDEEFQLNFNTYEMRNAIKASFQQYQNRAKIIEAEYSTLIGAVASARSLESDEVLHMCIIQFREEVESLLKEFEGKHGAAMEELDCYTFHLKMKQENIKLCNEFADKVAPLMSYNLLDNTDPRNLIKRCPNCQLIWYKTEGCDGTTSCGNNGFSNYFDLSSRPFFRYILVRINGKLTWQKNEKPKRTPVKVAQTDAKRVGCGISFVWGQQPKIEEEKILELFKVKTIEEARELIRNAKFSNTRAEYERGIDRSFHS</sequence>
<dbReference type="Proteomes" id="UP000663848">
    <property type="component" value="Unassembled WGS sequence"/>
</dbReference>
<dbReference type="EMBL" id="CAJOBO010001614">
    <property type="protein sequence ID" value="CAF4394865.1"/>
    <property type="molecule type" value="Genomic_DNA"/>
</dbReference>
<dbReference type="InterPro" id="IPR027417">
    <property type="entry name" value="P-loop_NTPase"/>
</dbReference>
<dbReference type="GO" id="GO:0005525">
    <property type="term" value="F:GTP binding"/>
    <property type="evidence" value="ECO:0007669"/>
    <property type="project" value="InterPro"/>
</dbReference>
<proteinExistence type="predicted"/>
<dbReference type="Proteomes" id="UP000663833">
    <property type="component" value="Unassembled WGS sequence"/>
</dbReference>
<accession>A0A820NVA4</accession>
<evidence type="ECO:0000313" key="2">
    <source>
        <dbReference type="EMBL" id="CAF3392520.1"/>
    </source>
</evidence>
<dbReference type="InterPro" id="IPR006073">
    <property type="entry name" value="GTP-bd"/>
</dbReference>
<protein>
    <recommendedName>
        <fullName evidence="1">G domain-containing protein</fullName>
    </recommendedName>
</protein>
<reference evidence="4" key="1">
    <citation type="submission" date="2021-02" db="EMBL/GenBank/DDBJ databases">
        <authorList>
            <person name="Nowell W R."/>
        </authorList>
    </citation>
    <scope>NUCLEOTIDE SEQUENCE</scope>
</reference>
<dbReference type="EMBL" id="CAJNYD010002115">
    <property type="protein sequence ID" value="CAF3392520.1"/>
    <property type="molecule type" value="Genomic_DNA"/>
</dbReference>
<evidence type="ECO:0000313" key="6">
    <source>
        <dbReference type="Proteomes" id="UP000663851"/>
    </source>
</evidence>
<dbReference type="SUPFAM" id="SSF52540">
    <property type="entry name" value="P-loop containing nucleoside triphosphate hydrolases"/>
    <property type="match status" value="1"/>
</dbReference>
<gene>
    <name evidence="3" type="ORF">GRG538_LOCUS13832</name>
    <name evidence="4" type="ORF">HFQ381_LOCUS19657</name>
    <name evidence="2" type="ORF">LUA448_LOCUS16800</name>
    <name evidence="5" type="ORF">QYT958_LOCUS19091</name>
</gene>
<feature type="domain" description="G" evidence="1">
    <location>
        <begin position="23"/>
        <end position="119"/>
    </location>
</feature>
<evidence type="ECO:0000313" key="5">
    <source>
        <dbReference type="EMBL" id="CAF4723057.1"/>
    </source>
</evidence>
<dbReference type="Gene3D" id="3.40.50.300">
    <property type="entry name" value="P-loop containing nucleotide triphosphate hydrolases"/>
    <property type="match status" value="1"/>
</dbReference>
<name>A0A820NVA4_9BILA</name>
<dbReference type="Pfam" id="PF01926">
    <property type="entry name" value="MMR_HSR1"/>
    <property type="match status" value="1"/>
</dbReference>